<gene>
    <name evidence="1" type="ORF">LQV63_10365</name>
</gene>
<keyword evidence="2" id="KW-1185">Reference proteome</keyword>
<dbReference type="EMBL" id="JAJNBZ010000006">
    <property type="protein sequence ID" value="MCE5169717.1"/>
    <property type="molecule type" value="Genomic_DNA"/>
</dbReference>
<comment type="caution">
    <text evidence="1">The sequence shown here is derived from an EMBL/GenBank/DDBJ whole genome shotgun (WGS) entry which is preliminary data.</text>
</comment>
<evidence type="ECO:0000313" key="1">
    <source>
        <dbReference type="EMBL" id="MCE5169717.1"/>
    </source>
</evidence>
<name>A0ABS8YHR4_9BACL</name>
<reference evidence="1 2" key="1">
    <citation type="submission" date="2021-11" db="EMBL/GenBank/DDBJ databases">
        <title>Draft genome sequence of Paenibacillus profundus YoMME, a new Gram-positive bacteria with exoelectrogenic properties.</title>
        <authorList>
            <person name="Hubenova Y."/>
            <person name="Hubenova E."/>
            <person name="Manasiev Y."/>
            <person name="Peykov S."/>
            <person name="Mitov M."/>
        </authorList>
    </citation>
    <scope>NUCLEOTIDE SEQUENCE [LARGE SCALE GENOMIC DNA]</scope>
    <source>
        <strain evidence="1 2">YoMME</strain>
    </source>
</reference>
<evidence type="ECO:0000313" key="2">
    <source>
        <dbReference type="Proteomes" id="UP001199916"/>
    </source>
</evidence>
<sequence>MEYKEGKTSSVESIKVLVPRTIEVTTTKVNALAFANAAFDKRKKSDFDDVLRIWINASQIQ</sequence>
<dbReference type="Proteomes" id="UP001199916">
    <property type="component" value="Unassembled WGS sequence"/>
</dbReference>
<organism evidence="1 2">
    <name type="scientific">Paenibacillus profundus</name>
    <dbReference type="NCBI Taxonomy" id="1173085"/>
    <lineage>
        <taxon>Bacteria</taxon>
        <taxon>Bacillati</taxon>
        <taxon>Bacillota</taxon>
        <taxon>Bacilli</taxon>
        <taxon>Bacillales</taxon>
        <taxon>Paenibacillaceae</taxon>
        <taxon>Paenibacillus</taxon>
    </lineage>
</organism>
<dbReference type="RefSeq" id="WP_233696630.1">
    <property type="nucleotide sequence ID" value="NZ_JAJNBZ010000006.1"/>
</dbReference>
<accession>A0ABS8YHR4</accession>
<proteinExistence type="predicted"/>
<protein>
    <submittedName>
        <fullName evidence="1">Uncharacterized protein</fullName>
    </submittedName>
</protein>